<protein>
    <submittedName>
        <fullName evidence="2">Uncharacterized protein</fullName>
    </submittedName>
</protein>
<proteinExistence type="predicted"/>
<feature type="compositionally biased region" description="Basic residues" evidence="1">
    <location>
        <begin position="40"/>
        <end position="53"/>
    </location>
</feature>
<evidence type="ECO:0000313" key="2">
    <source>
        <dbReference type="EMBL" id="MPC91192.1"/>
    </source>
</evidence>
<sequence>MDVTTKQGREEDQDERIRGQGVSGTTRMLRSGGLTSTSRKLSKLTPHHGHQRSCGRYGSGGKGEGELTVVSVML</sequence>
<feature type="compositionally biased region" description="Polar residues" evidence="1">
    <location>
        <begin position="23"/>
        <end position="39"/>
    </location>
</feature>
<evidence type="ECO:0000313" key="3">
    <source>
        <dbReference type="Proteomes" id="UP000324222"/>
    </source>
</evidence>
<accession>A0A5B7J4V1</accession>
<name>A0A5B7J4V1_PORTR</name>
<evidence type="ECO:0000256" key="1">
    <source>
        <dbReference type="SAM" id="MobiDB-lite"/>
    </source>
</evidence>
<dbReference type="Proteomes" id="UP000324222">
    <property type="component" value="Unassembled WGS sequence"/>
</dbReference>
<comment type="caution">
    <text evidence="2">The sequence shown here is derived from an EMBL/GenBank/DDBJ whole genome shotgun (WGS) entry which is preliminary data.</text>
</comment>
<keyword evidence="3" id="KW-1185">Reference proteome</keyword>
<dbReference type="EMBL" id="VSRR010086918">
    <property type="protein sequence ID" value="MPC91192.1"/>
    <property type="molecule type" value="Genomic_DNA"/>
</dbReference>
<organism evidence="2 3">
    <name type="scientific">Portunus trituberculatus</name>
    <name type="common">Swimming crab</name>
    <name type="synonym">Neptunus trituberculatus</name>
    <dbReference type="NCBI Taxonomy" id="210409"/>
    <lineage>
        <taxon>Eukaryota</taxon>
        <taxon>Metazoa</taxon>
        <taxon>Ecdysozoa</taxon>
        <taxon>Arthropoda</taxon>
        <taxon>Crustacea</taxon>
        <taxon>Multicrustacea</taxon>
        <taxon>Malacostraca</taxon>
        <taxon>Eumalacostraca</taxon>
        <taxon>Eucarida</taxon>
        <taxon>Decapoda</taxon>
        <taxon>Pleocyemata</taxon>
        <taxon>Brachyura</taxon>
        <taxon>Eubrachyura</taxon>
        <taxon>Portunoidea</taxon>
        <taxon>Portunidae</taxon>
        <taxon>Portuninae</taxon>
        <taxon>Portunus</taxon>
    </lineage>
</organism>
<gene>
    <name evidence="2" type="ORF">E2C01_086211</name>
</gene>
<feature type="region of interest" description="Disordered" evidence="1">
    <location>
        <begin position="1"/>
        <end position="64"/>
    </location>
</feature>
<dbReference type="AlphaFoldDB" id="A0A5B7J4V1"/>
<reference evidence="2 3" key="1">
    <citation type="submission" date="2019-05" db="EMBL/GenBank/DDBJ databases">
        <title>Another draft genome of Portunus trituberculatus and its Hox gene families provides insights of decapod evolution.</title>
        <authorList>
            <person name="Jeong J.-H."/>
            <person name="Song I."/>
            <person name="Kim S."/>
            <person name="Choi T."/>
            <person name="Kim D."/>
            <person name="Ryu S."/>
            <person name="Kim W."/>
        </authorList>
    </citation>
    <scope>NUCLEOTIDE SEQUENCE [LARGE SCALE GENOMIC DNA]</scope>
    <source>
        <tissue evidence="2">Muscle</tissue>
    </source>
</reference>
<feature type="compositionally biased region" description="Basic and acidic residues" evidence="1">
    <location>
        <begin position="7"/>
        <end position="18"/>
    </location>
</feature>